<evidence type="ECO:0000259" key="4">
    <source>
        <dbReference type="PROSITE" id="PS50937"/>
    </source>
</evidence>
<dbReference type="PRINTS" id="PR00040">
    <property type="entry name" value="HTHMERR"/>
</dbReference>
<dbReference type="SMART" id="SM00422">
    <property type="entry name" value="HTH_MERR"/>
    <property type="match status" value="1"/>
</dbReference>
<gene>
    <name evidence="5" type="ORF">A3K87_16395</name>
</gene>
<dbReference type="InterPro" id="IPR015358">
    <property type="entry name" value="Tscrpt_reg_MerR_DNA-bd"/>
</dbReference>
<evidence type="ECO:0000256" key="3">
    <source>
        <dbReference type="ARBA" id="ARBA00023163"/>
    </source>
</evidence>
<dbReference type="Gene3D" id="1.10.1660.10">
    <property type="match status" value="1"/>
</dbReference>
<dbReference type="PROSITE" id="PS50937">
    <property type="entry name" value="HTH_MERR_2"/>
    <property type="match status" value="1"/>
</dbReference>
<reference evidence="5 6" key="1">
    <citation type="submission" date="2016-03" db="EMBL/GenBank/DDBJ databases">
        <title>Genome sequence of Variovorax paradoxus KB5.</title>
        <authorList>
            <person name="Jeong H."/>
            <person name="Hong C.E."/>
            <person name="Jo S.H."/>
            <person name="Park J.M."/>
        </authorList>
    </citation>
    <scope>NUCLEOTIDE SEQUENCE [LARGE SCALE GENOMIC DNA]</scope>
    <source>
        <strain evidence="5 6">KB5</strain>
    </source>
</reference>
<dbReference type="GO" id="GO:0003677">
    <property type="term" value="F:DNA binding"/>
    <property type="evidence" value="ECO:0007669"/>
    <property type="project" value="UniProtKB-KW"/>
</dbReference>
<dbReference type="InterPro" id="IPR009061">
    <property type="entry name" value="DNA-bd_dom_put_sf"/>
</dbReference>
<dbReference type="NCBIfam" id="TIGR02047">
    <property type="entry name" value="CadR-PbrR"/>
    <property type="match status" value="1"/>
</dbReference>
<evidence type="ECO:0000313" key="5">
    <source>
        <dbReference type="EMBL" id="OAK63679.1"/>
    </source>
</evidence>
<feature type="domain" description="HTH merR-type" evidence="4">
    <location>
        <begin position="1"/>
        <end position="69"/>
    </location>
</feature>
<comment type="caution">
    <text evidence="5">The sequence shown here is derived from an EMBL/GenBank/DDBJ whole genome shotgun (WGS) entry which is preliminary data.</text>
</comment>
<dbReference type="Pfam" id="PF09278">
    <property type="entry name" value="MerR-DNA-bind"/>
    <property type="match status" value="1"/>
</dbReference>
<dbReference type="PANTHER" id="PTHR30204:SF92">
    <property type="entry name" value="HTH-TYPE TRANSCRIPTIONAL REGULATOR ZNTR"/>
    <property type="match status" value="1"/>
</dbReference>
<protein>
    <submittedName>
        <fullName evidence="5">Cd(II)/Pb(II)-responsive transcriptional regulator</fullName>
    </submittedName>
</protein>
<sequence length="146" mass="16365">MKIGDLATRTGATVETIRFYEAEGLLQAPERAANNYRTYGEEHVKRLSFILRCRSLDMAHDEIRALLKLQDDPGKTCVEVDTLLAEHGQHIDERIAELKELRKQILEIRSSCASSGCIGDCGALESLRQTTGANRTSRANRGRVHR</sequence>
<keyword evidence="2" id="KW-0238">DNA-binding</keyword>
<dbReference type="SUPFAM" id="SSF46955">
    <property type="entry name" value="Putative DNA-binding domain"/>
    <property type="match status" value="1"/>
</dbReference>
<dbReference type="RefSeq" id="WP_081268217.1">
    <property type="nucleotide sequence ID" value="NZ_LVHG01000044.1"/>
</dbReference>
<evidence type="ECO:0000256" key="1">
    <source>
        <dbReference type="ARBA" id="ARBA00023015"/>
    </source>
</evidence>
<dbReference type="GO" id="GO:0003700">
    <property type="term" value="F:DNA-binding transcription factor activity"/>
    <property type="evidence" value="ECO:0007669"/>
    <property type="project" value="InterPro"/>
</dbReference>
<dbReference type="GO" id="GO:0046872">
    <property type="term" value="F:metal ion binding"/>
    <property type="evidence" value="ECO:0007669"/>
    <property type="project" value="InterPro"/>
</dbReference>
<organism evidence="5 6">
    <name type="scientific">Variovorax paradoxus</name>
    <dbReference type="NCBI Taxonomy" id="34073"/>
    <lineage>
        <taxon>Bacteria</taxon>
        <taxon>Pseudomonadati</taxon>
        <taxon>Pseudomonadota</taxon>
        <taxon>Betaproteobacteria</taxon>
        <taxon>Burkholderiales</taxon>
        <taxon>Comamonadaceae</taxon>
        <taxon>Variovorax</taxon>
    </lineage>
</organism>
<dbReference type="Pfam" id="PF00376">
    <property type="entry name" value="MerR"/>
    <property type="match status" value="1"/>
</dbReference>
<dbReference type="InterPro" id="IPR047057">
    <property type="entry name" value="MerR_fam"/>
</dbReference>
<keyword evidence="1" id="KW-0805">Transcription regulation</keyword>
<keyword evidence="3" id="KW-0804">Transcription</keyword>
<proteinExistence type="predicted"/>
<dbReference type="InterPro" id="IPR011791">
    <property type="entry name" value="CadR-PbrR"/>
</dbReference>
<dbReference type="EMBL" id="LVHG01000044">
    <property type="protein sequence ID" value="OAK63679.1"/>
    <property type="molecule type" value="Genomic_DNA"/>
</dbReference>
<dbReference type="AlphaFoldDB" id="A0AA91DQ89"/>
<name>A0AA91DQ89_VARPD</name>
<evidence type="ECO:0000256" key="2">
    <source>
        <dbReference type="ARBA" id="ARBA00023125"/>
    </source>
</evidence>
<dbReference type="InterPro" id="IPR000551">
    <property type="entry name" value="MerR-type_HTH_dom"/>
</dbReference>
<accession>A0AA91DQ89</accession>
<dbReference type="GO" id="GO:0045893">
    <property type="term" value="P:positive regulation of DNA-templated transcription"/>
    <property type="evidence" value="ECO:0007669"/>
    <property type="project" value="InterPro"/>
</dbReference>
<evidence type="ECO:0000313" key="6">
    <source>
        <dbReference type="Proteomes" id="UP000077852"/>
    </source>
</evidence>
<dbReference type="Proteomes" id="UP000077852">
    <property type="component" value="Unassembled WGS sequence"/>
</dbReference>
<dbReference type="PANTHER" id="PTHR30204">
    <property type="entry name" value="REDOX-CYCLING DRUG-SENSING TRANSCRIPTIONAL ACTIVATOR SOXR"/>
    <property type="match status" value="1"/>
</dbReference>
<dbReference type="CDD" id="cd04784">
    <property type="entry name" value="HTH_CadR-PbrR"/>
    <property type="match status" value="1"/>
</dbReference>